<dbReference type="InterPro" id="IPR001478">
    <property type="entry name" value="PDZ"/>
</dbReference>
<keyword evidence="4" id="KW-0965">Cell junction</keyword>
<feature type="domain" description="SoHo" evidence="10">
    <location>
        <begin position="1913"/>
        <end position="1976"/>
    </location>
</feature>
<feature type="compositionally biased region" description="Low complexity" evidence="7">
    <location>
        <begin position="2377"/>
        <end position="2399"/>
    </location>
</feature>
<dbReference type="InterPro" id="IPR036034">
    <property type="entry name" value="PDZ_sf"/>
</dbReference>
<dbReference type="EnsemblMetazoa" id="XM_019912255.1">
    <property type="protein sequence ID" value="XP_019767814.1"/>
    <property type="gene ID" value="LOC109542836"/>
</dbReference>
<feature type="region of interest" description="Disordered" evidence="7">
    <location>
        <begin position="2490"/>
        <end position="2544"/>
    </location>
</feature>
<keyword evidence="12" id="KW-1185">Reference proteome</keyword>
<dbReference type="FunFam" id="2.30.30.40:FF:000001">
    <property type="entry name" value="Sorbin and SH3 domain-containing protein 1 isoform 2"/>
    <property type="match status" value="1"/>
</dbReference>
<feature type="compositionally biased region" description="Basic residues" evidence="7">
    <location>
        <begin position="230"/>
        <end position="242"/>
    </location>
</feature>
<feature type="coiled-coil region" evidence="6">
    <location>
        <begin position="2896"/>
        <end position="2976"/>
    </location>
</feature>
<keyword evidence="2 5" id="KW-0728">SH3 domain</keyword>
<protein>
    <recommendedName>
        <fullName evidence="13">PDZ domain-containing protein</fullName>
    </recommendedName>
</protein>
<dbReference type="Gene3D" id="2.30.30.40">
    <property type="entry name" value="SH3 Domains"/>
    <property type="match status" value="3"/>
</dbReference>
<feature type="compositionally biased region" description="Polar residues" evidence="7">
    <location>
        <begin position="2010"/>
        <end position="2022"/>
    </location>
</feature>
<dbReference type="Proteomes" id="UP000019118">
    <property type="component" value="Unassembled WGS sequence"/>
</dbReference>
<reference evidence="12" key="1">
    <citation type="journal article" date="2013" name="Genome Biol.">
        <title>Draft genome of the mountain pine beetle, Dendroctonus ponderosae Hopkins, a major forest pest.</title>
        <authorList>
            <person name="Keeling C.I."/>
            <person name="Yuen M.M."/>
            <person name="Liao N.Y."/>
            <person name="Docking T.R."/>
            <person name="Chan S.K."/>
            <person name="Taylor G.A."/>
            <person name="Palmquist D.L."/>
            <person name="Jackman S.D."/>
            <person name="Nguyen A."/>
            <person name="Li M."/>
            <person name="Henderson H."/>
            <person name="Janes J.K."/>
            <person name="Zhao Y."/>
            <person name="Pandoh P."/>
            <person name="Moore R."/>
            <person name="Sperling F.A."/>
            <person name="Huber D.P."/>
            <person name="Birol I."/>
            <person name="Jones S.J."/>
            <person name="Bohlmann J."/>
        </authorList>
    </citation>
    <scope>NUCLEOTIDE SEQUENCE</scope>
</reference>
<dbReference type="PROSITE" id="PS50106">
    <property type="entry name" value="PDZ"/>
    <property type="match status" value="1"/>
</dbReference>
<feature type="compositionally biased region" description="Polar residues" evidence="7">
    <location>
        <begin position="3493"/>
        <end position="3507"/>
    </location>
</feature>
<dbReference type="Pfam" id="PF07653">
    <property type="entry name" value="SH3_2"/>
    <property type="match status" value="1"/>
</dbReference>
<feature type="compositionally biased region" description="Polar residues" evidence="7">
    <location>
        <begin position="1813"/>
        <end position="1823"/>
    </location>
</feature>
<dbReference type="SMART" id="SM00228">
    <property type="entry name" value="PDZ"/>
    <property type="match status" value="1"/>
</dbReference>
<dbReference type="PROSITE" id="PS50002">
    <property type="entry name" value="SH3"/>
    <property type="match status" value="3"/>
</dbReference>
<keyword evidence="6" id="KW-0175">Coiled coil</keyword>
<feature type="compositionally biased region" description="Polar residues" evidence="7">
    <location>
        <begin position="1742"/>
        <end position="1753"/>
    </location>
</feature>
<comment type="subcellular location">
    <subcellularLocation>
        <location evidence="1">Cell junction</location>
    </subcellularLocation>
</comment>
<feature type="region of interest" description="Disordered" evidence="7">
    <location>
        <begin position="1712"/>
        <end position="1848"/>
    </location>
</feature>
<feature type="compositionally biased region" description="Polar residues" evidence="7">
    <location>
        <begin position="1794"/>
        <end position="1804"/>
    </location>
</feature>
<feature type="compositionally biased region" description="Polar residues" evidence="7">
    <location>
        <begin position="477"/>
        <end position="494"/>
    </location>
</feature>
<feature type="domain" description="SH3" evidence="8">
    <location>
        <begin position="3678"/>
        <end position="3737"/>
    </location>
</feature>
<feature type="domain" description="PDZ" evidence="9">
    <location>
        <begin position="9"/>
        <end position="85"/>
    </location>
</feature>
<feature type="compositionally biased region" description="Pro residues" evidence="7">
    <location>
        <begin position="2245"/>
        <end position="2254"/>
    </location>
</feature>
<name>A0AAR5Q3J6_DENPD</name>
<feature type="compositionally biased region" description="Low complexity" evidence="7">
    <location>
        <begin position="811"/>
        <end position="827"/>
    </location>
</feature>
<evidence type="ECO:0000256" key="6">
    <source>
        <dbReference type="SAM" id="Coils"/>
    </source>
</evidence>
<feature type="region of interest" description="Disordered" evidence="7">
    <location>
        <begin position="469"/>
        <end position="498"/>
    </location>
</feature>
<dbReference type="Pfam" id="PF00595">
    <property type="entry name" value="PDZ"/>
    <property type="match status" value="1"/>
</dbReference>
<evidence type="ECO:0000313" key="11">
    <source>
        <dbReference type="EnsemblMetazoa" id="XP_019767814.1"/>
    </source>
</evidence>
<dbReference type="Pfam" id="PF14604">
    <property type="entry name" value="SH3_9"/>
    <property type="match status" value="2"/>
</dbReference>
<feature type="compositionally biased region" description="Basic and acidic residues" evidence="7">
    <location>
        <begin position="2524"/>
        <end position="2539"/>
    </location>
</feature>
<feature type="compositionally biased region" description="Low complexity" evidence="7">
    <location>
        <begin position="243"/>
        <end position="256"/>
    </location>
</feature>
<feature type="region of interest" description="Disordered" evidence="7">
    <location>
        <begin position="2010"/>
        <end position="2032"/>
    </location>
</feature>
<feature type="compositionally biased region" description="Basic and acidic residues" evidence="7">
    <location>
        <begin position="3535"/>
        <end position="3554"/>
    </location>
</feature>
<feature type="region of interest" description="Disordered" evidence="7">
    <location>
        <begin position="1165"/>
        <end position="1215"/>
    </location>
</feature>
<feature type="compositionally biased region" description="Basic and acidic residues" evidence="7">
    <location>
        <begin position="3571"/>
        <end position="3583"/>
    </location>
</feature>
<feature type="region of interest" description="Disordered" evidence="7">
    <location>
        <begin position="2336"/>
        <end position="2402"/>
    </location>
</feature>
<feature type="compositionally biased region" description="Polar residues" evidence="7">
    <location>
        <begin position="3231"/>
        <end position="3240"/>
    </location>
</feature>
<dbReference type="InterPro" id="IPR001452">
    <property type="entry name" value="SH3_domain"/>
</dbReference>
<feature type="region of interest" description="Disordered" evidence="7">
    <location>
        <begin position="1658"/>
        <end position="1696"/>
    </location>
</feature>
<evidence type="ECO:0000256" key="3">
    <source>
        <dbReference type="ARBA" id="ARBA00022737"/>
    </source>
</evidence>
<proteinExistence type="predicted"/>
<sequence>MTQREVTLEGGVPWGFRMNGGVDQKYPLKVSRVNPGSKAAQRGIREGDLITSIQGEKTQNLTNNEAHNLLKRSGSTLKLGLNEAVENTPTRRQYRTIHQETHQETVKKSSVTYTLKETIEKSSGKPKNHECEIFKSSEFTNGKDSNENGTNVTIVTNFPVSEKSTSSSSTSTPSTLIPEGRNVSSDHAVASRQSSYSNCSSIPDEGSQQETQLDRSGENQDMNDGQGRMSKSKKRRLRKKNLLNRTVSQESQSQSEAEIDEIDSTAIKGIVDESDEIVREPSSKNLEILRLKRIEHKYKVESPKELKLEHARDVKKLKAKSKSLDDDDLLKIQELSEASESEDGKYQPNVVISEASSDENLLDDFDLKNEKTRKSALTSICLQLSEDNKIEATSKISPQEEQELRTFLGGLNLANSPEESAKELYEKTAGLEDSKAKKLQKRKQLEEYFMPIAENPRYLDAISEEASDISDKECGGSSRSVQHLKQGTPEQDSTLPGPEAEIPILVAAKVLEPTNTKQEGICTTDVVPVEQQKAEVVYLLDSSTSSISTEDFDDALENIEDEYDDDTDELEMHNPTADGLNTAENFSLQGNLESSKEIGTKEQKIKISTDLDNPRDNLQIHSNESYSSITSSQINTSKTISAPLNYPKVNPFPLASSSAAEAKKSSSVQTLFDYTKTPNVLRPKEPETIKTKPKIPPKENILSNSKEKCDVVRSEARSVSAMHTSKKLVNGHLENEEFRKVKVDEVSRNGDVEVVKDFEEYVLNPNNQLNGNLGDKPEAITTEALKDTLEVFTEPNDKESVTEEISKSETKSASSTSNTTINSIKSENSISESKKEFVLRHVIMNSQDSNKTDSQKLVEFEKIKKLNNEIKDKINKKELIGPSFRKSKSPAVDLLNVTENGHDLVVMSCEQPSKNFVEKRVNEFSAKDFQFEKLTETIKNEGVVDSSTTTGNNLIKSRIITFSNGSEKGKPEQTKLDESTQSSIIVNTKISDIGKNEPQSSLTSGTNKALIENNSNEYKIIPIKLENIYENVPKKEEGSVLKNLLSSTIDTEFHRAPNNIALHEKKEVIIPIVLETNNNQNMQDKSKGEVIIPVTIENTPTGPSKLNPAKPSDILEKIIPVEIEGDAKSNFSLPLKVENCSRNEKVSTFTKQDIQSISKTLEGIAEKNIPNNRKADEVKTKSPSSSQNDISPPVPPRPKENEIENSPPVPPPRRSKTLLLNKRIANNLGAEVKQFENKGVLAKGETPAGGDVIYSNVLSPPRPASASSESSESEESSRCTVKYNPNSSLADVASIAKDEELLEANKTNEPLSLRDIVLKVLVSLPFGEEILKELAEVSKSIENFTNKLPFKGLASENNTVSVQTNQDMWTNRSNSYEEEQRKILELHKNFALRRRHDEGSRETAKNNDDQVIITNIGNRESDLLSPNRLLTIIREEPSETEPTQEFLFPADNSEQRLKAKNLGEWLTLARHKSKSTSNLDCTNIPINNLRRTIQTAQSEQAKFSNTRRRSLPQEIYEKQLIDIMEKEREIQRELEMLEEEKRKLRAEIAPSRQKEFQVDDFYVSKKGDFAEIREDVSSKQERPASMPVFPTEFFRQQMYEEYMDKFSERQERKQHKVIKISSSNELEQEKDVLLRSKEIIHPIEIEQEFMDRVKEKLRKNNSTDSDSSEKKDDAAEKVDSSKIEENNEAPPVIVLDRDKVKGVETLPRHLQEFVGDLTTQPEDSIWSPGQPRRPPSPPGKQYQRTCSENSQNEPVLPIWTPKSANSSPLVERKEFRPLNFQSPVLGRKNRTRSETIPTPDSTSEPPWKVPEGSSDTALHLSSTLDRRLPTSQSSPGFGSFSTSPRLPRAQNPTITLLQKAREGQLPRGAQYLDQDRKLPNDRPPIKYPGEILYHIKNEYTSESDSERPRKMADLVPRKFEGIGPTTKDGMPLILRSEVKNEDQSKWYKRMYDTIHKQKPHRDEYVTIKYKQKRAQYPYSSGYLSEPEPGAYDSDFTEYKYQTLDRRRTPQTPRYISNNSTMPRNVPEKSYSSSDIIRNSHVKYNNQPGRIENYRPGHSSISEKEAKQWWDEVMDIFDGWLDENSALPSYDVMLVRAMAKSHLEQQSRVPPQKPRSFINQALKESGYESDSTLVFKRKEDTAASQLSPKDQREVYKMIQKGGDVPFQGLRKPAPERPKETDLVEFFPMSPTLTKIRIHKSFIPPNEFLIPPQEYFCYPATMHQKTFANFKRTAPSTLQMDSASGPPVAPTPPPSPPKRRSSRNNTTLRLISTMRVKTDKNSTCKRHETCFTSGSSMNKSNVNYLRDKITCKLTPSGKRKGDSNSKLSVVKSISASPDLRSRISSTLSSCRDPKTSARRVQSSTRISADKPQQRGLYKSGSTGSIISKKSSTESLSSRTSTPVKTFGSEKRKFDLTLPVLSSKSKLVKTKSDELLSPTEVKKGITNISKCHAQYKESLAPLRDRNSLPIKIGITEKGKQILKSSIKRPLLSPKTSRITIGQKSRTSTESLNSPKKKTVGSNMKSSAKTEGKKSQPKTKKDQINGTLKQNAADKKCLSKATGAEVAKQLANIKTPVTSPQMLTLESNHFFRNLFLRNMKPSASFTLPKNTWLIEKTNQLTRRRASLSEPSIGAMQVYLKHTKPVTDSRFISLDVIRSRSASPKSVTFSENISTQGTSKRSKSLPSKMVFSQTSRPITPVMAVRGRSPILKPSGLGREPYMSSRQSPSPPRKLTFSQPYRPKSPILKQPLLPRTGRSPSPPKKLFFSETTRPISPEVRRKNRPESSPPPSPRIPRSPSCRKIMQFKSQQEQNRPQELTLYTCPDLNHSTTSLDSFRSEDYQVYLKDLVYSDKNEKFKELNHFYSDIEKVGELEQKFSLKPRRKDENEIIDYDRWMEVRSREKAEHELEHLYHHLKTHEKEKGFLFLPKDVKQYKWKLEADRGLRIKEKSVENLKEEFERLRCEESQLESARRREMDYKKDTYKPLWRGTSVINLANILSEKRSQSEGRVKSTRQKFLDHDHPLSHGIGSRIWSSLSMEQVNNLKKQLQDIYGDEVAPSEDSCSKDYAVEVSRQVEKTYIPHLTVRRNSDSSKHDLMSEDEKKTISHTLSKEVLEKIANRRKEDKLALPLVKGKEMMGAIATQEAHVKTIAREAVKPLAKPIETVVTKQNSISETESASTDDSAQTVINLQDVQKKVEYFEKAKDIETYVPTVYRPAEDGSEEPNSPPEENKPAEQDSTPKTIHQSKSCQSLKEFFGQTELVKFATLPLAATRKSEYKYTKKPRLRALDISPIRTISEANSLDSLSRSRSASPYYEEAQALARKGEVRKLRKQFEFFEDFFGEKKLKRSRSENDLKVYGHVEDLRKKYEYPIYSGRGRSRVKRGGMVSPVWLKAEDRYMPHINIISKIASLYSFSKHKTDKEASKSMEELAEILGCPVGEVERMKEKFDKIREHEDEISLMGHMYTSSPNLKELRDITPYLTANWIAHRYPRSEDNTRSLSSPEASMASRDTSLVRKDRYRPNSSSPFRKAAPQSILKPMGEKRSERFETSSRYSKEPDLPPPPPPPKSQGAVRSQEPESPRKYVENEVTIHYKTPIRTEVKDYVSEDELAHRQAEAMKKIYEEEKKRKYFQVSNDLQEIQDMKSRRHTDNFIPSQKSPISLNRYDDFDDLTSPTKTQTKSPEPRLVAKALYNFVGQTARELTFRKGELIYVRRQIDKNWYEGELNAMVGLFPVNYVEIVPSEVTTKISTITPRKAHEGQARAKYNFVAQTHLELSLAKGELVTLTRKVDDNWFEGKIGGRKGIFPVSYVDVLIDPSDPPPPSTKPVASPAAHSLLLNGSSQGKESMGSHLYTPNVPNPITSRDNGYHHAKPVQISGTGTYSTLPKTNKSPISQALHIETQSDPIPYRALYKYTPQNDDELELLEGDTVYVLEKCDDGWYVGSSHRTGAFGTFPGNYVEKI</sequence>
<dbReference type="GO" id="GO:0070161">
    <property type="term" value="C:anchoring junction"/>
    <property type="evidence" value="ECO:0007669"/>
    <property type="project" value="UniProtKB-SubCell"/>
</dbReference>
<dbReference type="FunFam" id="2.30.42.10:FF:000055">
    <property type="entry name" value="PDZ and LIM domain protein 3"/>
    <property type="match status" value="1"/>
</dbReference>
<feature type="domain" description="SH3" evidence="8">
    <location>
        <begin position="3897"/>
        <end position="3956"/>
    </location>
</feature>
<evidence type="ECO:0008006" key="13">
    <source>
        <dbReference type="Google" id="ProtNLM"/>
    </source>
</evidence>
<organism evidence="11 12">
    <name type="scientific">Dendroctonus ponderosae</name>
    <name type="common">Mountain pine beetle</name>
    <dbReference type="NCBI Taxonomy" id="77166"/>
    <lineage>
        <taxon>Eukaryota</taxon>
        <taxon>Metazoa</taxon>
        <taxon>Ecdysozoa</taxon>
        <taxon>Arthropoda</taxon>
        <taxon>Hexapoda</taxon>
        <taxon>Insecta</taxon>
        <taxon>Pterygota</taxon>
        <taxon>Neoptera</taxon>
        <taxon>Endopterygota</taxon>
        <taxon>Coleoptera</taxon>
        <taxon>Polyphaga</taxon>
        <taxon>Cucujiformia</taxon>
        <taxon>Curculionidae</taxon>
        <taxon>Scolytinae</taxon>
        <taxon>Dendroctonus</taxon>
    </lineage>
</organism>
<feature type="region of interest" description="Disordered" evidence="7">
    <location>
        <begin position="3209"/>
        <end position="3240"/>
    </location>
</feature>
<evidence type="ECO:0000259" key="9">
    <source>
        <dbReference type="PROSITE" id="PS50106"/>
    </source>
</evidence>
<feature type="domain" description="SH3" evidence="8">
    <location>
        <begin position="3751"/>
        <end position="3810"/>
    </location>
</feature>
<feature type="compositionally biased region" description="Basic and acidic residues" evidence="7">
    <location>
        <begin position="796"/>
        <end position="810"/>
    </location>
</feature>
<reference evidence="11" key="2">
    <citation type="submission" date="2024-08" db="UniProtKB">
        <authorList>
            <consortium name="EnsemblMetazoa"/>
        </authorList>
    </citation>
    <scope>IDENTIFICATION</scope>
</reference>
<feature type="region of interest" description="Disordered" evidence="7">
    <location>
        <begin position="2235"/>
        <end position="2264"/>
    </location>
</feature>
<dbReference type="PANTHER" id="PTHR14167">
    <property type="entry name" value="SH3 DOMAIN-CONTAINING"/>
    <property type="match status" value="1"/>
</dbReference>
<evidence type="ECO:0000256" key="2">
    <source>
        <dbReference type="ARBA" id="ARBA00022443"/>
    </source>
</evidence>
<feature type="compositionally biased region" description="Polar residues" evidence="7">
    <location>
        <begin position="2490"/>
        <end position="2523"/>
    </location>
</feature>
<feature type="region of interest" description="Disordered" evidence="7">
    <location>
        <begin position="796"/>
        <end position="827"/>
    </location>
</feature>
<dbReference type="SUPFAM" id="SSF50156">
    <property type="entry name" value="PDZ domain-like"/>
    <property type="match status" value="1"/>
</dbReference>
<feature type="compositionally biased region" description="Polar residues" evidence="7">
    <location>
        <begin position="191"/>
        <end position="211"/>
    </location>
</feature>
<dbReference type="SMART" id="SM00326">
    <property type="entry name" value="SH3"/>
    <property type="match status" value="3"/>
</dbReference>
<dbReference type="CDD" id="cd11781">
    <property type="entry name" value="SH3_Sorbs_1"/>
    <property type="match status" value="1"/>
</dbReference>
<evidence type="ECO:0000256" key="4">
    <source>
        <dbReference type="ARBA" id="ARBA00022949"/>
    </source>
</evidence>
<dbReference type="InterPro" id="IPR003127">
    <property type="entry name" value="SoHo_dom"/>
</dbReference>
<dbReference type="PANTHER" id="PTHR14167:SF116">
    <property type="entry name" value="CAP, ISOFORM AC"/>
    <property type="match status" value="1"/>
</dbReference>
<dbReference type="PROSITE" id="PS50831">
    <property type="entry name" value="SOHO"/>
    <property type="match status" value="1"/>
</dbReference>
<feature type="region of interest" description="Disordered" evidence="7">
    <location>
        <begin position="2660"/>
        <end position="2794"/>
    </location>
</feature>
<accession>A0AAR5Q3J6</accession>
<dbReference type="InterPro" id="IPR050384">
    <property type="entry name" value="Endophilin_SH3RF"/>
</dbReference>
<dbReference type="SUPFAM" id="SSF50044">
    <property type="entry name" value="SH3-domain"/>
    <property type="match status" value="3"/>
</dbReference>
<feature type="compositionally biased region" description="Low complexity" evidence="7">
    <location>
        <begin position="1829"/>
        <end position="1843"/>
    </location>
</feature>
<evidence type="ECO:0000256" key="1">
    <source>
        <dbReference type="ARBA" id="ARBA00004282"/>
    </source>
</evidence>
<dbReference type="SMART" id="SM00459">
    <property type="entry name" value="Sorb"/>
    <property type="match status" value="1"/>
</dbReference>
<dbReference type="Gene3D" id="2.30.42.10">
    <property type="match status" value="1"/>
</dbReference>
<feature type="region of interest" description="Disordered" evidence="7">
    <location>
        <begin position="160"/>
        <end position="260"/>
    </location>
</feature>
<evidence type="ECO:0000256" key="7">
    <source>
        <dbReference type="SAM" id="MobiDB-lite"/>
    </source>
</evidence>
<feature type="region of interest" description="Disordered" evidence="7">
    <location>
        <begin position="3487"/>
        <end position="3583"/>
    </location>
</feature>
<dbReference type="InterPro" id="IPR036028">
    <property type="entry name" value="SH3-like_dom_sf"/>
</dbReference>
<dbReference type="CDD" id="cd11782">
    <property type="entry name" value="SH3_Sorbs_2"/>
    <property type="match status" value="1"/>
</dbReference>
<feature type="compositionally biased region" description="Low complexity" evidence="7">
    <location>
        <begin position="164"/>
        <end position="175"/>
    </location>
</feature>
<feature type="compositionally biased region" description="Polar residues" evidence="7">
    <location>
        <begin position="1181"/>
        <end position="1190"/>
    </location>
</feature>
<evidence type="ECO:0000313" key="12">
    <source>
        <dbReference type="Proteomes" id="UP000019118"/>
    </source>
</evidence>
<evidence type="ECO:0000256" key="5">
    <source>
        <dbReference type="PROSITE-ProRule" id="PRU00192"/>
    </source>
</evidence>
<dbReference type="CDD" id="cd11780">
    <property type="entry name" value="SH3_Sorbs_3"/>
    <property type="match status" value="1"/>
</dbReference>
<feature type="compositionally biased region" description="Basic and acidic residues" evidence="7">
    <location>
        <begin position="1667"/>
        <end position="1685"/>
    </location>
</feature>
<feature type="compositionally biased region" description="Pro residues" evidence="7">
    <location>
        <begin position="2781"/>
        <end position="2790"/>
    </location>
</feature>
<feature type="compositionally biased region" description="Polar residues" evidence="7">
    <location>
        <begin position="2660"/>
        <end position="2674"/>
    </location>
</feature>
<feature type="coiled-coil region" evidence="6">
    <location>
        <begin position="1486"/>
        <end position="1554"/>
    </location>
</feature>
<evidence type="ECO:0000259" key="10">
    <source>
        <dbReference type="PROSITE" id="PS50831"/>
    </source>
</evidence>
<keyword evidence="3" id="KW-0677">Repeat</keyword>
<feature type="region of interest" description="Disordered" evidence="7">
    <location>
        <begin position="1252"/>
        <end position="1282"/>
    </location>
</feature>
<evidence type="ECO:0000259" key="8">
    <source>
        <dbReference type="PROSITE" id="PS50002"/>
    </source>
</evidence>